<dbReference type="Pfam" id="PF01370">
    <property type="entry name" value="Epimerase"/>
    <property type="match status" value="1"/>
</dbReference>
<dbReference type="GO" id="GO:0016616">
    <property type="term" value="F:oxidoreductase activity, acting on the CH-OH group of donors, NAD or NADP as acceptor"/>
    <property type="evidence" value="ECO:0007669"/>
    <property type="project" value="TreeGrafter"/>
</dbReference>
<dbReference type="InterPro" id="IPR036291">
    <property type="entry name" value="NAD(P)-bd_dom_sf"/>
</dbReference>
<dbReference type="AlphaFoldDB" id="A0A6A6NXL5"/>
<feature type="domain" description="NAD-dependent epimerase/dehydratase" evidence="3">
    <location>
        <begin position="13"/>
        <end position="263"/>
    </location>
</feature>
<dbReference type="Proteomes" id="UP000799766">
    <property type="component" value="Unassembled WGS sequence"/>
</dbReference>
<dbReference type="Gene3D" id="3.40.50.720">
    <property type="entry name" value="NAD(P)-binding Rossmann-like Domain"/>
    <property type="match status" value="1"/>
</dbReference>
<protein>
    <submittedName>
        <fullName evidence="4">Aldehyde reductase II</fullName>
    </submittedName>
</protein>
<dbReference type="SUPFAM" id="SSF51735">
    <property type="entry name" value="NAD(P)-binding Rossmann-fold domains"/>
    <property type="match status" value="1"/>
</dbReference>
<sequence>MNITPAIPPGSRVLVTGANGYIGSEIVDCFLKYGYKVRGSVRDADRSKWLQEFFDNRYGKGNFTLVQVPSFDSPEDFADAVKGMDIVVHTTGVIETTSTDIKKTMAAYTRSMLSGLEAASREITVKRFVLTSSAWAAASPRPGVEFSFGEWTFNEEAIERVADPSTWDNFMLVYPACKAVGEKACWDFVRAKKPHFVFNTVNPDSNFGPAVCPERLGVASTSAFVKMLFDNQKESKGIVLSLDPQWFVDVRDAALVHLAAAVDPSIEGRRLFAYAGRFNWDDVIAIFRKAYPDRQWEDMNHGEDKQTPPRERATQALKDVFGVSWTSLEQSVLDTIKAGEGMQVRPFGSPGV</sequence>
<dbReference type="EMBL" id="MU001684">
    <property type="protein sequence ID" value="KAF2456217.1"/>
    <property type="molecule type" value="Genomic_DNA"/>
</dbReference>
<dbReference type="PANTHER" id="PTHR10366:SF562">
    <property type="entry name" value="ALDEHYDE REDUCTASE II (AFU_ORTHOLOGUE AFUA_1G11360)"/>
    <property type="match status" value="1"/>
</dbReference>
<evidence type="ECO:0000256" key="1">
    <source>
        <dbReference type="ARBA" id="ARBA00023002"/>
    </source>
</evidence>
<evidence type="ECO:0000259" key="3">
    <source>
        <dbReference type="Pfam" id="PF01370"/>
    </source>
</evidence>
<dbReference type="PANTHER" id="PTHR10366">
    <property type="entry name" value="NAD DEPENDENT EPIMERASE/DEHYDRATASE"/>
    <property type="match status" value="1"/>
</dbReference>
<keyword evidence="5" id="KW-1185">Reference proteome</keyword>
<reference evidence="4" key="1">
    <citation type="journal article" date="2020" name="Stud. Mycol.">
        <title>101 Dothideomycetes genomes: a test case for predicting lifestyles and emergence of pathogens.</title>
        <authorList>
            <person name="Haridas S."/>
            <person name="Albert R."/>
            <person name="Binder M."/>
            <person name="Bloem J."/>
            <person name="Labutti K."/>
            <person name="Salamov A."/>
            <person name="Andreopoulos B."/>
            <person name="Baker S."/>
            <person name="Barry K."/>
            <person name="Bills G."/>
            <person name="Bluhm B."/>
            <person name="Cannon C."/>
            <person name="Castanera R."/>
            <person name="Culley D."/>
            <person name="Daum C."/>
            <person name="Ezra D."/>
            <person name="Gonzalez J."/>
            <person name="Henrissat B."/>
            <person name="Kuo A."/>
            <person name="Liang C."/>
            <person name="Lipzen A."/>
            <person name="Lutzoni F."/>
            <person name="Magnuson J."/>
            <person name="Mondo S."/>
            <person name="Nolan M."/>
            <person name="Ohm R."/>
            <person name="Pangilinan J."/>
            <person name="Park H.-J."/>
            <person name="Ramirez L."/>
            <person name="Alfaro M."/>
            <person name="Sun H."/>
            <person name="Tritt A."/>
            <person name="Yoshinaga Y."/>
            <person name="Zwiers L.-H."/>
            <person name="Turgeon B."/>
            <person name="Goodwin S."/>
            <person name="Spatafora J."/>
            <person name="Crous P."/>
            <person name="Grigoriev I."/>
        </authorList>
    </citation>
    <scope>NUCLEOTIDE SEQUENCE</scope>
    <source>
        <strain evidence="4">ATCC 16933</strain>
    </source>
</reference>
<accession>A0A6A6NXL5</accession>
<gene>
    <name evidence="4" type="ORF">BDY21DRAFT_288336</name>
</gene>
<organism evidence="4 5">
    <name type="scientific">Lineolata rhizophorae</name>
    <dbReference type="NCBI Taxonomy" id="578093"/>
    <lineage>
        <taxon>Eukaryota</taxon>
        <taxon>Fungi</taxon>
        <taxon>Dikarya</taxon>
        <taxon>Ascomycota</taxon>
        <taxon>Pezizomycotina</taxon>
        <taxon>Dothideomycetes</taxon>
        <taxon>Dothideomycetes incertae sedis</taxon>
        <taxon>Lineolatales</taxon>
        <taxon>Lineolataceae</taxon>
        <taxon>Lineolata</taxon>
    </lineage>
</organism>
<keyword evidence="1" id="KW-0560">Oxidoreductase</keyword>
<dbReference type="OrthoDB" id="2735536at2759"/>
<evidence type="ECO:0000313" key="5">
    <source>
        <dbReference type="Proteomes" id="UP000799766"/>
    </source>
</evidence>
<evidence type="ECO:0000256" key="2">
    <source>
        <dbReference type="ARBA" id="ARBA00023445"/>
    </source>
</evidence>
<dbReference type="InterPro" id="IPR001509">
    <property type="entry name" value="Epimerase_deHydtase"/>
</dbReference>
<name>A0A6A6NXL5_9PEZI</name>
<evidence type="ECO:0000313" key="4">
    <source>
        <dbReference type="EMBL" id="KAF2456217.1"/>
    </source>
</evidence>
<comment type="similarity">
    <text evidence="2">Belongs to the NAD(P)-dependent epimerase/dehydratase family. Dihydroflavonol-4-reductase subfamily.</text>
</comment>
<proteinExistence type="inferred from homology"/>
<dbReference type="InterPro" id="IPR050425">
    <property type="entry name" value="NAD(P)_dehydrat-like"/>
</dbReference>